<keyword evidence="4" id="KW-1185">Reference proteome</keyword>
<evidence type="ECO:0000313" key="3">
    <source>
        <dbReference type="EMBL" id="GHF60871.1"/>
    </source>
</evidence>
<dbReference type="InterPro" id="IPR051803">
    <property type="entry name" value="TA_system_RelE-like_toxin"/>
</dbReference>
<proteinExistence type="inferred from homology"/>
<evidence type="ECO:0000256" key="1">
    <source>
        <dbReference type="ARBA" id="ARBA00006226"/>
    </source>
</evidence>
<evidence type="ECO:0000256" key="2">
    <source>
        <dbReference type="ARBA" id="ARBA00022649"/>
    </source>
</evidence>
<dbReference type="Pfam" id="PF05016">
    <property type="entry name" value="ParE_toxin"/>
    <property type="match status" value="1"/>
</dbReference>
<evidence type="ECO:0008006" key="5">
    <source>
        <dbReference type="Google" id="ProtNLM"/>
    </source>
</evidence>
<sequence>MPAVEWKAAAVADLMAIVDVISDDNPAAALALLEQIEGRVSRLADHPRAGRSGRAQGTRELVAHPNYVVVYSETGTTVTVLRVLHAAQMWP</sequence>
<dbReference type="PANTHER" id="PTHR33755">
    <property type="entry name" value="TOXIN PARE1-RELATED"/>
    <property type="match status" value="1"/>
</dbReference>
<dbReference type="NCBIfam" id="TIGR02385">
    <property type="entry name" value="RelE_StbE"/>
    <property type="match status" value="1"/>
</dbReference>
<comment type="similarity">
    <text evidence="1">Belongs to the RelE toxin family.</text>
</comment>
<reference evidence="3" key="1">
    <citation type="journal article" date="2014" name="Int. J. Syst. Evol. Microbiol.">
        <title>Complete genome sequence of Corynebacterium casei LMG S-19264T (=DSM 44701T), isolated from a smear-ripened cheese.</title>
        <authorList>
            <consortium name="US DOE Joint Genome Institute (JGI-PGF)"/>
            <person name="Walter F."/>
            <person name="Albersmeier A."/>
            <person name="Kalinowski J."/>
            <person name="Ruckert C."/>
        </authorList>
    </citation>
    <scope>NUCLEOTIDE SEQUENCE</scope>
    <source>
        <strain evidence="3">KCTC 42650</strain>
    </source>
</reference>
<dbReference type="RefSeq" id="WP_189681435.1">
    <property type="nucleotide sequence ID" value="NZ_BNCJ01000012.1"/>
</dbReference>
<protein>
    <recommendedName>
        <fullName evidence="5">Type II toxin-antitoxin system mRNA interferase toxin, RelE/StbE family</fullName>
    </recommendedName>
</protein>
<dbReference type="AlphaFoldDB" id="A0A8J3M8L6"/>
<dbReference type="InterPro" id="IPR035093">
    <property type="entry name" value="RelE/ParE_toxin_dom_sf"/>
</dbReference>
<accession>A0A8J3M8L6</accession>
<dbReference type="Gene3D" id="3.30.2310.20">
    <property type="entry name" value="RelE-like"/>
    <property type="match status" value="1"/>
</dbReference>
<keyword evidence="2" id="KW-1277">Toxin-antitoxin system</keyword>
<dbReference type="EMBL" id="BNCJ01000012">
    <property type="protein sequence ID" value="GHF60871.1"/>
    <property type="molecule type" value="Genomic_DNA"/>
</dbReference>
<dbReference type="InterPro" id="IPR007712">
    <property type="entry name" value="RelE/ParE_toxin"/>
</dbReference>
<name>A0A8J3M8L6_9RHOB</name>
<organism evidence="3 4">
    <name type="scientific">Seohaeicola zhoushanensis</name>
    <dbReference type="NCBI Taxonomy" id="1569283"/>
    <lineage>
        <taxon>Bacteria</taxon>
        <taxon>Pseudomonadati</taxon>
        <taxon>Pseudomonadota</taxon>
        <taxon>Alphaproteobacteria</taxon>
        <taxon>Rhodobacterales</taxon>
        <taxon>Roseobacteraceae</taxon>
        <taxon>Seohaeicola</taxon>
    </lineage>
</organism>
<dbReference type="Proteomes" id="UP000626220">
    <property type="component" value="Unassembled WGS sequence"/>
</dbReference>
<comment type="caution">
    <text evidence="3">The sequence shown here is derived from an EMBL/GenBank/DDBJ whole genome shotgun (WGS) entry which is preliminary data.</text>
</comment>
<reference evidence="3" key="2">
    <citation type="submission" date="2020-09" db="EMBL/GenBank/DDBJ databases">
        <authorList>
            <person name="Sun Q."/>
            <person name="Kim S."/>
        </authorList>
    </citation>
    <scope>NUCLEOTIDE SEQUENCE</scope>
    <source>
        <strain evidence="3">KCTC 42650</strain>
    </source>
</reference>
<evidence type="ECO:0000313" key="4">
    <source>
        <dbReference type="Proteomes" id="UP000626220"/>
    </source>
</evidence>
<gene>
    <name evidence="3" type="ORF">GCM10017056_35320</name>
</gene>